<dbReference type="InterPro" id="IPR043171">
    <property type="entry name" value="Ap4A_phos1/2-like"/>
</dbReference>
<feature type="region of interest" description="Disordered" evidence="1">
    <location>
        <begin position="61"/>
        <end position="97"/>
    </location>
</feature>
<dbReference type="AlphaFoldDB" id="A0A162IDL5"/>
<evidence type="ECO:0000256" key="1">
    <source>
        <dbReference type="SAM" id="MobiDB-lite"/>
    </source>
</evidence>
<dbReference type="InterPro" id="IPR019200">
    <property type="entry name" value="ATP_adenylylTrfase_C"/>
</dbReference>
<protein>
    <submittedName>
        <fullName evidence="4">Bis(5'-nucleosyl)-tetraphosphatase</fullName>
    </submittedName>
</protein>
<dbReference type="InterPro" id="IPR009163">
    <property type="entry name" value="Ap4A_phos1/2"/>
</dbReference>
<evidence type="ECO:0000313" key="4">
    <source>
        <dbReference type="EMBL" id="KZZ91903.1"/>
    </source>
</evidence>
<dbReference type="PANTHER" id="PTHR38420">
    <property type="entry name" value="AP-4-A PHOSPHORYLASE II"/>
    <property type="match status" value="1"/>
</dbReference>
<feature type="compositionally biased region" description="Polar residues" evidence="1">
    <location>
        <begin position="62"/>
        <end position="80"/>
    </location>
</feature>
<dbReference type="GO" id="GO:0005524">
    <property type="term" value="F:ATP binding"/>
    <property type="evidence" value="ECO:0007669"/>
    <property type="project" value="InterPro"/>
</dbReference>
<dbReference type="InterPro" id="IPR036265">
    <property type="entry name" value="HIT-like_sf"/>
</dbReference>
<proteinExistence type="predicted"/>
<dbReference type="Proteomes" id="UP000242877">
    <property type="component" value="Unassembled WGS sequence"/>
</dbReference>
<reference evidence="4 5" key="1">
    <citation type="journal article" date="2016" name="Genome Biol. Evol.">
        <title>Divergent and convergent evolution of fungal pathogenicity.</title>
        <authorList>
            <person name="Shang Y."/>
            <person name="Xiao G."/>
            <person name="Zheng P."/>
            <person name="Cen K."/>
            <person name="Zhan S."/>
            <person name="Wang C."/>
        </authorList>
    </citation>
    <scope>NUCLEOTIDE SEQUENCE [LARGE SCALE GENOMIC DNA]</scope>
    <source>
        <strain evidence="4 5">ARSEF 7405</strain>
    </source>
</reference>
<dbReference type="GO" id="GO:0009117">
    <property type="term" value="P:nucleotide metabolic process"/>
    <property type="evidence" value="ECO:0007669"/>
    <property type="project" value="InterPro"/>
</dbReference>
<dbReference type="Pfam" id="PF19327">
    <property type="entry name" value="Ap4A_phos_N"/>
    <property type="match status" value="1"/>
</dbReference>
<dbReference type="VEuPathDB" id="FungiDB:AAP_03122"/>
<feature type="domain" description="ATP adenylyltransferase C-terminal" evidence="2">
    <location>
        <begin position="212"/>
        <end position="347"/>
    </location>
</feature>
<evidence type="ECO:0000259" key="2">
    <source>
        <dbReference type="Pfam" id="PF09830"/>
    </source>
</evidence>
<dbReference type="GO" id="GO:0003877">
    <property type="term" value="F:ATP:ADP adenylyltransferase activity"/>
    <property type="evidence" value="ECO:0007669"/>
    <property type="project" value="InterPro"/>
</dbReference>
<dbReference type="Pfam" id="PF09830">
    <property type="entry name" value="ATP_transf"/>
    <property type="match status" value="1"/>
</dbReference>
<organism evidence="4 5">
    <name type="scientific">Ascosphaera apis ARSEF 7405</name>
    <dbReference type="NCBI Taxonomy" id="392613"/>
    <lineage>
        <taxon>Eukaryota</taxon>
        <taxon>Fungi</taxon>
        <taxon>Dikarya</taxon>
        <taxon>Ascomycota</taxon>
        <taxon>Pezizomycotina</taxon>
        <taxon>Eurotiomycetes</taxon>
        <taxon>Eurotiomycetidae</taxon>
        <taxon>Onygenales</taxon>
        <taxon>Ascosphaeraceae</taxon>
        <taxon>Ascosphaera</taxon>
    </lineage>
</organism>
<feature type="domain" description="Ap4A phosphorylase 1/2 N-terminal" evidence="3">
    <location>
        <begin position="15"/>
        <end position="189"/>
    </location>
</feature>
<dbReference type="OrthoDB" id="10267950at2759"/>
<dbReference type="SUPFAM" id="SSF54197">
    <property type="entry name" value="HIT-like"/>
    <property type="match status" value="1"/>
</dbReference>
<dbReference type="EMBL" id="AZGZ01000012">
    <property type="protein sequence ID" value="KZZ91903.1"/>
    <property type="molecule type" value="Genomic_DNA"/>
</dbReference>
<evidence type="ECO:0000313" key="5">
    <source>
        <dbReference type="Proteomes" id="UP000242877"/>
    </source>
</evidence>
<evidence type="ECO:0000259" key="3">
    <source>
        <dbReference type="Pfam" id="PF19327"/>
    </source>
</evidence>
<sequence length="355" mass="39246">MASSSSITRLSLDLPKNLPALVAAKFREAKHTNALTLSETIVRTVRTRNVPFLLQYCPSLSKKPTSASSKPQPAHQASKSSEAEASNRPKRVNPFENPSEDLFITDVPLYSPQHYLVLNKFPIIPEHFILATKQYKPQTHYLEKSDLEVAFAVLEAWEQENSRLFAFFNSGDNSGASQPHRHVQFLPVGNMAPPDTDWKPLIDDLGRQESSGVPFTWYSAELPRGTLTGERLHEIYLSLLQKAIGRVKSASADQTTPAVDDADTVVSDKREGEVEISYNLAMTTSRMVVCPRLKDGSSFPLPSGEMGEAKLNGTLLAGTVLVKERPEFEAIISNPGILEDILSNIGVRNPDTIHR</sequence>
<comment type="caution">
    <text evidence="4">The sequence shown here is derived from an EMBL/GenBank/DDBJ whole genome shotgun (WGS) entry which is preliminary data.</text>
</comment>
<dbReference type="PANTHER" id="PTHR38420:SF3">
    <property type="entry name" value="5',5'''-P-1,P-4-TETRAPHOSPHATE PHOSPHORYLASE 2"/>
    <property type="match status" value="1"/>
</dbReference>
<gene>
    <name evidence="4" type="ORF">AAP_03122</name>
</gene>
<accession>A0A162IDL5</accession>
<dbReference type="Gene3D" id="3.30.428.70">
    <property type="match status" value="1"/>
</dbReference>
<dbReference type="InterPro" id="IPR045759">
    <property type="entry name" value="Ap4A_phos1/2_N"/>
</dbReference>
<keyword evidence="5" id="KW-1185">Reference proteome</keyword>
<name>A0A162IDL5_9EURO</name>